<name>A0A9J6EY85_RHIMP</name>
<feature type="compositionally biased region" description="Basic and acidic residues" evidence="1">
    <location>
        <begin position="139"/>
        <end position="153"/>
    </location>
</feature>
<feature type="compositionally biased region" description="Basic residues" evidence="1">
    <location>
        <begin position="123"/>
        <end position="138"/>
    </location>
</feature>
<sequence>MDGEKKNKRYSHPLHDVVICLYSTVPVPGGRASCFHHGRTGQAVVEGSIVGFNDDRASQLVASIVETRRPENWTKRILRKRERGATWPSSERHLNTDASSPALPWNKIAPAHDHLTTRQASHPPRRSRVTARGRRHEAGKHATNEKHATDARSLKPRPACRYQLARPRFFEELAASANALARLSVILFLVFLPRDPTRRLRREEKLHKSRHSSSFSAPLTPRPCGSFLADDDEVAERSSQHRLSSPRRVGFLQDTHHARTPHHNG</sequence>
<organism evidence="2 3">
    <name type="scientific">Rhipicephalus microplus</name>
    <name type="common">Cattle tick</name>
    <name type="synonym">Boophilus microplus</name>
    <dbReference type="NCBI Taxonomy" id="6941"/>
    <lineage>
        <taxon>Eukaryota</taxon>
        <taxon>Metazoa</taxon>
        <taxon>Ecdysozoa</taxon>
        <taxon>Arthropoda</taxon>
        <taxon>Chelicerata</taxon>
        <taxon>Arachnida</taxon>
        <taxon>Acari</taxon>
        <taxon>Parasitiformes</taxon>
        <taxon>Ixodida</taxon>
        <taxon>Ixodoidea</taxon>
        <taxon>Ixodidae</taxon>
        <taxon>Rhipicephalinae</taxon>
        <taxon>Rhipicephalus</taxon>
        <taxon>Boophilus</taxon>
    </lineage>
</organism>
<evidence type="ECO:0000313" key="2">
    <source>
        <dbReference type="EMBL" id="KAH8039239.1"/>
    </source>
</evidence>
<feature type="region of interest" description="Disordered" evidence="1">
    <location>
        <begin position="202"/>
        <end position="265"/>
    </location>
</feature>
<feature type="region of interest" description="Disordered" evidence="1">
    <location>
        <begin position="82"/>
        <end position="153"/>
    </location>
</feature>
<reference evidence="2" key="2">
    <citation type="submission" date="2021-09" db="EMBL/GenBank/DDBJ databases">
        <authorList>
            <person name="Jia N."/>
            <person name="Wang J."/>
            <person name="Shi W."/>
            <person name="Du L."/>
            <person name="Sun Y."/>
            <person name="Zhan W."/>
            <person name="Jiang J."/>
            <person name="Wang Q."/>
            <person name="Zhang B."/>
            <person name="Ji P."/>
            <person name="Sakyi L.B."/>
            <person name="Cui X."/>
            <person name="Yuan T."/>
            <person name="Jiang B."/>
            <person name="Yang W."/>
            <person name="Lam T.T.-Y."/>
            <person name="Chang Q."/>
            <person name="Ding S."/>
            <person name="Wang X."/>
            <person name="Zhu J."/>
            <person name="Ruan X."/>
            <person name="Zhao L."/>
            <person name="Wei J."/>
            <person name="Que T."/>
            <person name="Du C."/>
            <person name="Cheng J."/>
            <person name="Dai P."/>
            <person name="Han X."/>
            <person name="Huang E."/>
            <person name="Gao Y."/>
            <person name="Liu J."/>
            <person name="Shao H."/>
            <person name="Ye R."/>
            <person name="Li L."/>
            <person name="Wei W."/>
            <person name="Wang X."/>
            <person name="Wang C."/>
            <person name="Huo Q."/>
            <person name="Li W."/>
            <person name="Guo W."/>
            <person name="Chen H."/>
            <person name="Chen S."/>
            <person name="Zhou L."/>
            <person name="Zhou L."/>
            <person name="Ni X."/>
            <person name="Tian J."/>
            <person name="Zhou Y."/>
            <person name="Sheng Y."/>
            <person name="Liu T."/>
            <person name="Pan Y."/>
            <person name="Xia L."/>
            <person name="Li J."/>
            <person name="Zhao F."/>
            <person name="Cao W."/>
        </authorList>
    </citation>
    <scope>NUCLEOTIDE SEQUENCE</scope>
    <source>
        <strain evidence="2">Rmic-2018</strain>
        <tissue evidence="2">Larvae</tissue>
    </source>
</reference>
<dbReference type="Proteomes" id="UP000821866">
    <property type="component" value="Chromosome 1"/>
</dbReference>
<dbReference type="AlphaFoldDB" id="A0A9J6EY85"/>
<proteinExistence type="predicted"/>
<reference evidence="2" key="1">
    <citation type="journal article" date="2020" name="Cell">
        <title>Large-Scale Comparative Analyses of Tick Genomes Elucidate Their Genetic Diversity and Vector Capacities.</title>
        <authorList>
            <consortium name="Tick Genome and Microbiome Consortium (TIGMIC)"/>
            <person name="Jia N."/>
            <person name="Wang J."/>
            <person name="Shi W."/>
            <person name="Du L."/>
            <person name="Sun Y."/>
            <person name="Zhan W."/>
            <person name="Jiang J.F."/>
            <person name="Wang Q."/>
            <person name="Zhang B."/>
            <person name="Ji P."/>
            <person name="Bell-Sakyi L."/>
            <person name="Cui X.M."/>
            <person name="Yuan T.T."/>
            <person name="Jiang B.G."/>
            <person name="Yang W.F."/>
            <person name="Lam T.T."/>
            <person name="Chang Q.C."/>
            <person name="Ding S.J."/>
            <person name="Wang X.J."/>
            <person name="Zhu J.G."/>
            <person name="Ruan X.D."/>
            <person name="Zhao L."/>
            <person name="Wei J.T."/>
            <person name="Ye R.Z."/>
            <person name="Que T.C."/>
            <person name="Du C.H."/>
            <person name="Zhou Y.H."/>
            <person name="Cheng J.X."/>
            <person name="Dai P.F."/>
            <person name="Guo W.B."/>
            <person name="Han X.H."/>
            <person name="Huang E.J."/>
            <person name="Li L.F."/>
            <person name="Wei W."/>
            <person name="Gao Y.C."/>
            <person name="Liu J.Z."/>
            <person name="Shao H.Z."/>
            <person name="Wang X."/>
            <person name="Wang C.C."/>
            <person name="Yang T.C."/>
            <person name="Huo Q.B."/>
            <person name="Li W."/>
            <person name="Chen H.Y."/>
            <person name="Chen S.E."/>
            <person name="Zhou L.G."/>
            <person name="Ni X.B."/>
            <person name="Tian J.H."/>
            <person name="Sheng Y."/>
            <person name="Liu T."/>
            <person name="Pan Y.S."/>
            <person name="Xia L.Y."/>
            <person name="Li J."/>
            <person name="Zhao F."/>
            <person name="Cao W.C."/>
        </authorList>
    </citation>
    <scope>NUCLEOTIDE SEQUENCE</scope>
    <source>
        <strain evidence="2">Rmic-2018</strain>
    </source>
</reference>
<comment type="caution">
    <text evidence="2">The sequence shown here is derived from an EMBL/GenBank/DDBJ whole genome shotgun (WGS) entry which is preliminary data.</text>
</comment>
<evidence type="ECO:0000313" key="3">
    <source>
        <dbReference type="Proteomes" id="UP000821866"/>
    </source>
</evidence>
<gene>
    <name evidence="2" type="ORF">HPB51_005485</name>
</gene>
<protein>
    <submittedName>
        <fullName evidence="2">Uncharacterized protein</fullName>
    </submittedName>
</protein>
<keyword evidence="3" id="KW-1185">Reference proteome</keyword>
<accession>A0A9J6EY85</accession>
<evidence type="ECO:0000256" key="1">
    <source>
        <dbReference type="SAM" id="MobiDB-lite"/>
    </source>
</evidence>
<dbReference type="EMBL" id="JABSTU010000001">
    <property type="protein sequence ID" value="KAH8039239.1"/>
    <property type="molecule type" value="Genomic_DNA"/>
</dbReference>